<dbReference type="AlphaFoldDB" id="A0AAV7Y810"/>
<evidence type="ECO:0000313" key="2">
    <source>
        <dbReference type="Proteomes" id="UP001146793"/>
    </source>
</evidence>
<name>A0AAV7Y810_9EUKA</name>
<dbReference type="Proteomes" id="UP001146793">
    <property type="component" value="Unassembled WGS sequence"/>
</dbReference>
<accession>A0AAV7Y810</accession>
<reference evidence="1" key="1">
    <citation type="submission" date="2022-08" db="EMBL/GenBank/DDBJ databases">
        <title>Novel sulphate-reducing endosymbionts in the free-living metamonad Anaeramoeba.</title>
        <authorList>
            <person name="Jerlstrom-Hultqvist J."/>
            <person name="Cepicka I."/>
            <person name="Gallot-Lavallee L."/>
            <person name="Salas-Leiva D."/>
            <person name="Curtis B.A."/>
            <person name="Zahonova K."/>
            <person name="Pipaliya S."/>
            <person name="Dacks J."/>
            <person name="Roger A.J."/>
        </authorList>
    </citation>
    <scope>NUCLEOTIDE SEQUENCE</scope>
    <source>
        <strain evidence="1">Busselton2</strain>
    </source>
</reference>
<evidence type="ECO:0000313" key="1">
    <source>
        <dbReference type="EMBL" id="KAJ3425952.1"/>
    </source>
</evidence>
<organism evidence="1 2">
    <name type="scientific">Anaeramoeba flamelloides</name>
    <dbReference type="NCBI Taxonomy" id="1746091"/>
    <lineage>
        <taxon>Eukaryota</taxon>
        <taxon>Metamonada</taxon>
        <taxon>Anaeramoebidae</taxon>
        <taxon>Anaeramoeba</taxon>
    </lineage>
</organism>
<sequence>MESFSENLTDCSILKENVVEVLTISSDFYEFESETLTSSDWEPHVSEINIEKEREIQFMNQFKEKSSEEEFSEEIEQIDLKMKNISVNNVSHKDFNYAFKVDDFSKILDKEPSHSEIKNNQEINIEDIEYFKKKFPIIFNLEEYKKEIENEAIPIQFVKKDQLKINTFQEYLFHLNKKYNVSRQYERELSVLLENFFQVKLNKSSYNYKNKFLKKITPNIIQKHKTNWNYLISPDEFRNIINLIPNTWNKYLIGKSESEKEIVLKGTDQMEIEKDQEQGTTQINQLEQVSGEITIEKKDTNETIGSNNIISVDDQKDPKKFEILIKYNLKLLPLSNDNVSREDRIGQTHKQKLVIMIDRFYNLKSDDDFNSLAKTIF</sequence>
<protein>
    <submittedName>
        <fullName evidence="1">Uncharacterized protein</fullName>
    </submittedName>
</protein>
<dbReference type="EMBL" id="JANTQA010000070">
    <property type="protein sequence ID" value="KAJ3425952.1"/>
    <property type="molecule type" value="Genomic_DNA"/>
</dbReference>
<proteinExistence type="predicted"/>
<comment type="caution">
    <text evidence="1">The sequence shown here is derived from an EMBL/GenBank/DDBJ whole genome shotgun (WGS) entry which is preliminary data.</text>
</comment>
<gene>
    <name evidence="1" type="ORF">M0812_28399</name>
</gene>